<reference evidence="1 2" key="1">
    <citation type="submission" date="2014-02" db="EMBL/GenBank/DDBJ databases">
        <title>Single nucleus genome sequencing reveals high similarity among nuclei of an endomycorrhizal fungus.</title>
        <authorList>
            <person name="Lin K."/>
            <person name="Geurts R."/>
            <person name="Zhang Z."/>
            <person name="Limpens E."/>
            <person name="Saunders D.G."/>
            <person name="Mu D."/>
            <person name="Pang E."/>
            <person name="Cao H."/>
            <person name="Cha H."/>
            <person name="Lin T."/>
            <person name="Zhou Q."/>
            <person name="Shang Y."/>
            <person name="Li Y."/>
            <person name="Ivanov S."/>
            <person name="Sharma T."/>
            <person name="Velzen R.V."/>
            <person name="Ruijter N.D."/>
            <person name="Aanen D.K."/>
            <person name="Win J."/>
            <person name="Kamoun S."/>
            <person name="Bisseling T."/>
            <person name="Huang S."/>
        </authorList>
    </citation>
    <scope>NUCLEOTIDE SEQUENCE [LARGE SCALE GENOMIC DNA]</scope>
    <source>
        <strain evidence="2">DAOM197198w</strain>
    </source>
</reference>
<dbReference type="AlphaFoldDB" id="A0A015IXJ5"/>
<protein>
    <submittedName>
        <fullName evidence="1">Uncharacterized protein</fullName>
    </submittedName>
</protein>
<accession>A0A015IXJ5</accession>
<dbReference type="HOGENOM" id="CLU_094320_1_1_1"/>
<dbReference type="Proteomes" id="UP000022910">
    <property type="component" value="Unassembled WGS sequence"/>
</dbReference>
<proteinExistence type="predicted"/>
<organism evidence="1 2">
    <name type="scientific">Rhizophagus irregularis (strain DAOM 197198w)</name>
    <name type="common">Glomus intraradices</name>
    <dbReference type="NCBI Taxonomy" id="1432141"/>
    <lineage>
        <taxon>Eukaryota</taxon>
        <taxon>Fungi</taxon>
        <taxon>Fungi incertae sedis</taxon>
        <taxon>Mucoromycota</taxon>
        <taxon>Glomeromycotina</taxon>
        <taxon>Glomeromycetes</taxon>
        <taxon>Glomerales</taxon>
        <taxon>Glomeraceae</taxon>
        <taxon>Rhizophagus</taxon>
    </lineage>
</organism>
<gene>
    <name evidence="1" type="ORF">RirG_192050</name>
</gene>
<evidence type="ECO:0000313" key="2">
    <source>
        <dbReference type="Proteomes" id="UP000022910"/>
    </source>
</evidence>
<dbReference type="EMBL" id="JEMT01026535">
    <property type="protein sequence ID" value="EXX59070.1"/>
    <property type="molecule type" value="Genomic_DNA"/>
</dbReference>
<keyword evidence="2" id="KW-1185">Reference proteome</keyword>
<name>A0A015IXJ5_RHIIW</name>
<comment type="caution">
    <text evidence="1">The sequence shown here is derived from an EMBL/GenBank/DDBJ whole genome shotgun (WGS) entry which is preliminary data.</text>
</comment>
<evidence type="ECO:0000313" key="1">
    <source>
        <dbReference type="EMBL" id="EXX59070.1"/>
    </source>
</evidence>
<sequence>MSDIGSVQMITLQPIQYQLVELSLFYQPQKDNNIYHITCKKITQDHLQGTGNSDDSYDYKFFIESLDDFTTTFHVTCTKLLPNSLILNILNKKFYGFDFDVTELGRRHLLTLHQKLNFERNLRQNSSLVLFNIQSLIVKRYLFQ</sequence>
<dbReference type="OrthoDB" id="2333243at2759"/>